<dbReference type="Gene3D" id="2.70.98.10">
    <property type="match status" value="1"/>
</dbReference>
<dbReference type="Proteomes" id="UP000271469">
    <property type="component" value="Chromosome"/>
</dbReference>
<comment type="catalytic activity">
    <reaction evidence="1">
        <text>alpha-D-glucose 6-phosphate = beta-D-glucose 6-phosphate</text>
        <dbReference type="Rhea" id="RHEA:16249"/>
        <dbReference type="ChEBI" id="CHEBI:58225"/>
        <dbReference type="ChEBI" id="CHEBI:58247"/>
        <dbReference type="EC" id="5.1.3.15"/>
    </reaction>
</comment>
<evidence type="ECO:0000256" key="2">
    <source>
        <dbReference type="ARBA" id="ARBA00005866"/>
    </source>
</evidence>
<dbReference type="RefSeq" id="WP_124707126.1">
    <property type="nucleotide sequence ID" value="NZ_CP033972.1"/>
</dbReference>
<gene>
    <name evidence="6" type="primary">yeaD</name>
    <name evidence="6" type="ORF">D7316_00792</name>
</gene>
<evidence type="ECO:0000256" key="4">
    <source>
        <dbReference type="PIRNR" id="PIRNR016020"/>
    </source>
</evidence>
<evidence type="ECO:0000256" key="5">
    <source>
        <dbReference type="PIRSR" id="PIRSR016020-1"/>
    </source>
</evidence>
<dbReference type="EMBL" id="CP033972">
    <property type="protein sequence ID" value="AZG44212.1"/>
    <property type="molecule type" value="Genomic_DNA"/>
</dbReference>
<dbReference type="GO" id="GO:0030246">
    <property type="term" value="F:carbohydrate binding"/>
    <property type="evidence" value="ECO:0007669"/>
    <property type="project" value="UniProtKB-UniRule"/>
</dbReference>
<dbReference type="AlphaFoldDB" id="A0A3G8JI71"/>
<sequence length="300" mass="32069">MTTPEEIPGVRVGTVAGLDALIVETPQSTAAISLFGGQVISFVPAGGGPDVLWLSPHLADPPTPLRGGTPVCWPYFARDGQPDDVPSHGYARTATWVLTDGRRTGRGVELDLEPSGLDDLDLRLRMTLRIGDTLEHGLHTHNPGTAPATITEALHNYFRVADVTRVRVRGLDTLTYLDKFDHSNPHVQHGDWALPEEPARSDRLYPDAPGTYHLIDPGLDREIQVSVRDGRTAVVWNPGADVAAGMADVGSSWREFVCVEAANAGPDVVVVPPGATHSMWQSISVHGITDGEGGPTVVPS</sequence>
<dbReference type="InterPro" id="IPR008183">
    <property type="entry name" value="Aldose_1/G6P_1-epimerase"/>
</dbReference>
<feature type="active site" evidence="5">
    <location>
        <position position="155"/>
    </location>
</feature>
<protein>
    <recommendedName>
        <fullName evidence="4">Putative glucose-6-phosphate 1-epimerase</fullName>
        <ecNumber evidence="4">5.1.3.15</ecNumber>
    </recommendedName>
</protein>
<dbReference type="PANTHER" id="PTHR11122:SF13">
    <property type="entry name" value="GLUCOSE-6-PHOSPHATE 1-EPIMERASE"/>
    <property type="match status" value="1"/>
</dbReference>
<organism evidence="6 7">
    <name type="scientific">Gordonia insulae</name>
    <dbReference type="NCBI Taxonomy" id="2420509"/>
    <lineage>
        <taxon>Bacteria</taxon>
        <taxon>Bacillati</taxon>
        <taxon>Actinomycetota</taxon>
        <taxon>Actinomycetes</taxon>
        <taxon>Mycobacteriales</taxon>
        <taxon>Gordoniaceae</taxon>
        <taxon>Gordonia</taxon>
    </lineage>
</organism>
<dbReference type="EC" id="5.1.3.15" evidence="4"/>
<dbReference type="InterPro" id="IPR014718">
    <property type="entry name" value="GH-type_carb-bd"/>
</dbReference>
<dbReference type="InterPro" id="IPR025532">
    <property type="entry name" value="G6P_1-epimerase"/>
</dbReference>
<dbReference type="PIRSF" id="PIRSF016020">
    <property type="entry name" value="PHexose_mutarotase"/>
    <property type="match status" value="1"/>
</dbReference>
<evidence type="ECO:0000313" key="7">
    <source>
        <dbReference type="Proteomes" id="UP000271469"/>
    </source>
</evidence>
<feature type="active site" evidence="5">
    <location>
        <position position="260"/>
    </location>
</feature>
<dbReference type="GO" id="GO:0047938">
    <property type="term" value="F:glucose-6-phosphate 1-epimerase activity"/>
    <property type="evidence" value="ECO:0007669"/>
    <property type="project" value="UniProtKB-UniRule"/>
</dbReference>
<evidence type="ECO:0000313" key="6">
    <source>
        <dbReference type="EMBL" id="AZG44212.1"/>
    </source>
</evidence>
<proteinExistence type="inferred from homology"/>
<dbReference type="OrthoDB" id="9790727at2"/>
<name>A0A3G8JI71_9ACTN</name>
<keyword evidence="3 4" id="KW-0413">Isomerase</keyword>
<comment type="similarity">
    <text evidence="2 4">Belongs to the glucose-6-phosphate 1-epimerase family.</text>
</comment>
<evidence type="ECO:0000256" key="3">
    <source>
        <dbReference type="ARBA" id="ARBA00023235"/>
    </source>
</evidence>
<keyword evidence="7" id="KW-1185">Reference proteome</keyword>
<evidence type="ECO:0000256" key="1">
    <source>
        <dbReference type="ARBA" id="ARBA00001096"/>
    </source>
</evidence>
<dbReference type="SUPFAM" id="SSF74650">
    <property type="entry name" value="Galactose mutarotase-like"/>
    <property type="match status" value="1"/>
</dbReference>
<accession>A0A3G8JI71</accession>
<dbReference type="CDD" id="cd09020">
    <property type="entry name" value="D-hex-6-P-epi_like"/>
    <property type="match status" value="1"/>
</dbReference>
<dbReference type="GO" id="GO:0005975">
    <property type="term" value="P:carbohydrate metabolic process"/>
    <property type="evidence" value="ECO:0007669"/>
    <property type="project" value="InterPro"/>
</dbReference>
<dbReference type="PANTHER" id="PTHR11122">
    <property type="entry name" value="APOSPORY-ASSOCIATED PROTEIN C-RELATED"/>
    <property type="match status" value="1"/>
</dbReference>
<dbReference type="Pfam" id="PF01263">
    <property type="entry name" value="Aldose_epim"/>
    <property type="match status" value="1"/>
</dbReference>
<dbReference type="InterPro" id="IPR011013">
    <property type="entry name" value="Gal_mutarotase_sf_dom"/>
</dbReference>
<reference evidence="6 7" key="1">
    <citation type="submission" date="2018-11" db="EMBL/GenBank/DDBJ databases">
        <title>Gordonia insulae sp. nov., isolated from an island soil.</title>
        <authorList>
            <person name="Kim Y.S."/>
            <person name="Kim S.B."/>
        </authorList>
    </citation>
    <scope>NUCLEOTIDE SEQUENCE [LARGE SCALE GENOMIC DNA]</scope>
    <source>
        <strain evidence="6 7">MMS17-SY073</strain>
    </source>
</reference>
<dbReference type="KEGG" id="gom:D7316_00792"/>